<sequence length="375" mass="42150">MSDSDEQDLRVHLLDSDDQHPDEEFKSEVVQEERSKTVMNAGKVILGKDNSDQRFEMQDLAVRHMSPTTIFKKSQTIRPLSVGGSGGNQPDSDGNRGVTLNSKNTLVGSGNQPKSRGSQINNLLTQRGILPTQQRAQSEGKLSNDSAYIRKQKRRIACRIVCFNLLEPILIGLLLLNSVFYPNFGSALYFVFALFLTGLCLTKDEKKIKLKQFTSIAILFIAFAIIITKIVFLVELRNMGELKLDSEDVLLYETSGIYIQQSTTKIRVVNVVISVLFDIIELILCILITVLYGSQRKDLREGLKADGTGQFLLNQHFEKHQETICILALISIALDSIMVQTVFQLFIISNPFIFILNHNFSPFIDNDDCLGSRQI</sequence>
<feature type="region of interest" description="Disordered" evidence="1">
    <location>
        <begin position="74"/>
        <end position="118"/>
    </location>
</feature>
<reference evidence="3 4" key="1">
    <citation type="submission" date="2014-06" db="EMBL/GenBank/DDBJ databases">
        <authorList>
            <person name="Swart Estienne"/>
        </authorList>
    </citation>
    <scope>NUCLEOTIDE SEQUENCE [LARGE SCALE GENOMIC DNA]</scope>
    <source>
        <strain evidence="3 4">130c</strain>
    </source>
</reference>
<evidence type="ECO:0000256" key="1">
    <source>
        <dbReference type="SAM" id="MobiDB-lite"/>
    </source>
</evidence>
<dbReference type="Proteomes" id="UP000039865">
    <property type="component" value="Unassembled WGS sequence"/>
</dbReference>
<keyword evidence="2" id="KW-0472">Membrane</keyword>
<feature type="transmembrane region" description="Helical" evidence="2">
    <location>
        <begin position="156"/>
        <end position="175"/>
    </location>
</feature>
<feature type="transmembrane region" description="Helical" evidence="2">
    <location>
        <begin position="324"/>
        <end position="348"/>
    </location>
</feature>
<feature type="transmembrane region" description="Helical" evidence="2">
    <location>
        <begin position="271"/>
        <end position="294"/>
    </location>
</feature>
<keyword evidence="4" id="KW-1185">Reference proteome</keyword>
<dbReference type="InParanoid" id="A0A078B9U8"/>
<accession>A0A078B9U8</accession>
<feature type="compositionally biased region" description="Polar residues" evidence="1">
    <location>
        <begin position="88"/>
        <end position="118"/>
    </location>
</feature>
<name>A0A078B9U8_STYLE</name>
<feature type="compositionally biased region" description="Basic and acidic residues" evidence="1">
    <location>
        <begin position="7"/>
        <end position="32"/>
    </location>
</feature>
<dbReference type="AlphaFoldDB" id="A0A078B9U8"/>
<dbReference type="EMBL" id="CCKQ01019186">
    <property type="protein sequence ID" value="CDW91199.1"/>
    <property type="molecule type" value="Genomic_DNA"/>
</dbReference>
<evidence type="ECO:0000256" key="2">
    <source>
        <dbReference type="SAM" id="Phobius"/>
    </source>
</evidence>
<evidence type="ECO:0008006" key="5">
    <source>
        <dbReference type="Google" id="ProtNLM"/>
    </source>
</evidence>
<keyword evidence="2" id="KW-0812">Transmembrane</keyword>
<feature type="transmembrane region" description="Helical" evidence="2">
    <location>
        <begin position="213"/>
        <end position="234"/>
    </location>
</feature>
<protein>
    <recommendedName>
        <fullName evidence="5">Transmembrane protein</fullName>
    </recommendedName>
</protein>
<feature type="region of interest" description="Disordered" evidence="1">
    <location>
        <begin position="1"/>
        <end position="32"/>
    </location>
</feature>
<evidence type="ECO:0000313" key="3">
    <source>
        <dbReference type="EMBL" id="CDW91199.1"/>
    </source>
</evidence>
<evidence type="ECO:0000313" key="4">
    <source>
        <dbReference type="Proteomes" id="UP000039865"/>
    </source>
</evidence>
<keyword evidence="2" id="KW-1133">Transmembrane helix</keyword>
<organism evidence="3 4">
    <name type="scientific">Stylonychia lemnae</name>
    <name type="common">Ciliate</name>
    <dbReference type="NCBI Taxonomy" id="5949"/>
    <lineage>
        <taxon>Eukaryota</taxon>
        <taxon>Sar</taxon>
        <taxon>Alveolata</taxon>
        <taxon>Ciliophora</taxon>
        <taxon>Intramacronucleata</taxon>
        <taxon>Spirotrichea</taxon>
        <taxon>Stichotrichia</taxon>
        <taxon>Sporadotrichida</taxon>
        <taxon>Oxytrichidae</taxon>
        <taxon>Stylonychinae</taxon>
        <taxon>Stylonychia</taxon>
    </lineage>
</organism>
<gene>
    <name evidence="3" type="primary">Contig19644.g950</name>
    <name evidence="3" type="ORF">STYLEM_20352</name>
</gene>
<feature type="transmembrane region" description="Helical" evidence="2">
    <location>
        <begin position="181"/>
        <end position="201"/>
    </location>
</feature>
<proteinExistence type="predicted"/>